<dbReference type="EMBL" id="JAABOA010000549">
    <property type="protein sequence ID" value="KAF9583921.1"/>
    <property type="molecule type" value="Genomic_DNA"/>
</dbReference>
<dbReference type="InterPro" id="IPR050508">
    <property type="entry name" value="Methyltransf_Superfamily"/>
</dbReference>
<dbReference type="SUPFAM" id="SSF53335">
    <property type="entry name" value="S-adenosyl-L-methionine-dependent methyltransferases"/>
    <property type="match status" value="1"/>
</dbReference>
<dbReference type="CDD" id="cd02440">
    <property type="entry name" value="AdoMet_MTases"/>
    <property type="match status" value="1"/>
</dbReference>
<dbReference type="InterPro" id="IPR041698">
    <property type="entry name" value="Methyltransf_25"/>
</dbReference>
<reference evidence="3" key="1">
    <citation type="journal article" date="2020" name="Fungal Divers.">
        <title>Resolving the Mortierellaceae phylogeny through synthesis of multi-gene phylogenetics and phylogenomics.</title>
        <authorList>
            <person name="Vandepol N."/>
            <person name="Liber J."/>
            <person name="Desiro A."/>
            <person name="Na H."/>
            <person name="Kennedy M."/>
            <person name="Barry K."/>
            <person name="Grigoriev I.V."/>
            <person name="Miller A.N."/>
            <person name="O'Donnell K."/>
            <person name="Stajich J.E."/>
            <person name="Bonito G."/>
        </authorList>
    </citation>
    <scope>NUCLEOTIDE SEQUENCE</scope>
    <source>
        <strain evidence="3">KOD1015</strain>
    </source>
</reference>
<accession>A0A9P6FZ98</accession>
<name>A0A9P6FZ98_9FUNG</name>
<dbReference type="PANTHER" id="PTHR42912">
    <property type="entry name" value="METHYLTRANSFERASE"/>
    <property type="match status" value="1"/>
</dbReference>
<comment type="caution">
    <text evidence="3">The sequence shown here is derived from an EMBL/GenBank/DDBJ whole genome shotgun (WGS) entry which is preliminary data.</text>
</comment>
<dbReference type="AlphaFoldDB" id="A0A9P6FZ98"/>
<dbReference type="Pfam" id="PF13649">
    <property type="entry name" value="Methyltransf_25"/>
    <property type="match status" value="1"/>
</dbReference>
<sequence length="392" mass="43877">MSPLPAPTTAHSDDSSSFAGECSVPIPSIAKLAALSLSGSTTTSSRQPILPSPSDSDHENEDLSRPASTLGFSSRCFGRVKDPEAMVSSTWWKLCFDDVYLKTDGDVVEDPAITIEEIRQLEALENLKPIFESARKAAAVSPKEAQASDSLETKSTPRVLDLCCGQGRHILKLAELYPALSLHGHDSSKFLVDLAQSRAEAQAQVEGQSSNHAAVPLLERVHFTVGDSRATSFPDNHFDMIMMLGNAFGYFTDEQEDVSLLREVARILRPGGIFVMDITDGEHTRDTFSPRGWEWVDDEMLVCRERCLSKDQKRLILREIIMNVHKGIIRDQFYQVRLYTRPEIREHFDQVGLETMDEEHDSNTLGKEMSQRGEDLGMMEQRQFFVARKPTK</sequence>
<gene>
    <name evidence="3" type="ORF">BGW38_008107</name>
</gene>
<evidence type="ECO:0000313" key="4">
    <source>
        <dbReference type="Proteomes" id="UP000780801"/>
    </source>
</evidence>
<keyword evidence="4" id="KW-1185">Reference proteome</keyword>
<evidence type="ECO:0000256" key="1">
    <source>
        <dbReference type="SAM" id="MobiDB-lite"/>
    </source>
</evidence>
<dbReference type="InterPro" id="IPR029063">
    <property type="entry name" value="SAM-dependent_MTases_sf"/>
</dbReference>
<proteinExistence type="predicted"/>
<organism evidence="3 4">
    <name type="scientific">Lunasporangiospora selenospora</name>
    <dbReference type="NCBI Taxonomy" id="979761"/>
    <lineage>
        <taxon>Eukaryota</taxon>
        <taxon>Fungi</taxon>
        <taxon>Fungi incertae sedis</taxon>
        <taxon>Mucoromycota</taxon>
        <taxon>Mortierellomycotina</taxon>
        <taxon>Mortierellomycetes</taxon>
        <taxon>Mortierellales</taxon>
        <taxon>Mortierellaceae</taxon>
        <taxon>Lunasporangiospora</taxon>
    </lineage>
</organism>
<evidence type="ECO:0000259" key="2">
    <source>
        <dbReference type="Pfam" id="PF13649"/>
    </source>
</evidence>
<feature type="compositionally biased region" description="Basic and acidic residues" evidence="1">
    <location>
        <begin position="55"/>
        <end position="64"/>
    </location>
</feature>
<dbReference type="Gene3D" id="3.40.50.150">
    <property type="entry name" value="Vaccinia Virus protein VP39"/>
    <property type="match status" value="1"/>
</dbReference>
<feature type="region of interest" description="Disordered" evidence="1">
    <location>
        <begin position="1"/>
        <end position="20"/>
    </location>
</feature>
<feature type="region of interest" description="Disordered" evidence="1">
    <location>
        <begin position="41"/>
        <end position="66"/>
    </location>
</feature>
<dbReference type="GO" id="GO:0008168">
    <property type="term" value="F:methyltransferase activity"/>
    <property type="evidence" value="ECO:0007669"/>
    <property type="project" value="TreeGrafter"/>
</dbReference>
<dbReference type="OrthoDB" id="2013972at2759"/>
<feature type="domain" description="Methyltransferase" evidence="2">
    <location>
        <begin position="159"/>
        <end position="272"/>
    </location>
</feature>
<dbReference type="Proteomes" id="UP000780801">
    <property type="component" value="Unassembled WGS sequence"/>
</dbReference>
<protein>
    <recommendedName>
        <fullName evidence="2">Methyltransferase domain-containing protein</fullName>
    </recommendedName>
</protein>
<evidence type="ECO:0000313" key="3">
    <source>
        <dbReference type="EMBL" id="KAF9583921.1"/>
    </source>
</evidence>